<feature type="region of interest" description="Disordered" evidence="1">
    <location>
        <begin position="649"/>
        <end position="724"/>
    </location>
</feature>
<dbReference type="AlphaFoldDB" id="A0A8D9BK76"/>
<protein>
    <submittedName>
        <fullName evidence="2">Uncharacterized protein</fullName>
    </submittedName>
</protein>
<feature type="compositionally biased region" description="Basic and acidic residues" evidence="1">
    <location>
        <begin position="416"/>
        <end position="425"/>
    </location>
</feature>
<organism evidence="2">
    <name type="scientific">Cacopsylla melanoneura</name>
    <dbReference type="NCBI Taxonomy" id="428564"/>
    <lineage>
        <taxon>Eukaryota</taxon>
        <taxon>Metazoa</taxon>
        <taxon>Ecdysozoa</taxon>
        <taxon>Arthropoda</taxon>
        <taxon>Hexapoda</taxon>
        <taxon>Insecta</taxon>
        <taxon>Pterygota</taxon>
        <taxon>Neoptera</taxon>
        <taxon>Paraneoptera</taxon>
        <taxon>Hemiptera</taxon>
        <taxon>Sternorrhyncha</taxon>
        <taxon>Psylloidea</taxon>
        <taxon>Psyllidae</taxon>
        <taxon>Psyllinae</taxon>
        <taxon>Cacopsylla</taxon>
    </lineage>
</organism>
<feature type="compositionally biased region" description="Polar residues" evidence="1">
    <location>
        <begin position="494"/>
        <end position="504"/>
    </location>
</feature>
<proteinExistence type="predicted"/>
<accession>A0A8D9BK76</accession>
<feature type="compositionally biased region" description="Polar residues" evidence="1">
    <location>
        <begin position="402"/>
        <end position="412"/>
    </location>
</feature>
<feature type="compositionally biased region" description="Basic and acidic residues" evidence="1">
    <location>
        <begin position="73"/>
        <end position="88"/>
    </location>
</feature>
<feature type="compositionally biased region" description="Basic and acidic residues" evidence="1">
    <location>
        <begin position="689"/>
        <end position="709"/>
    </location>
</feature>
<feature type="compositionally biased region" description="Basic and acidic residues" evidence="1">
    <location>
        <begin position="136"/>
        <end position="160"/>
    </location>
</feature>
<evidence type="ECO:0000313" key="2">
    <source>
        <dbReference type="EMBL" id="CAG6784577.1"/>
    </source>
</evidence>
<feature type="compositionally biased region" description="Polar residues" evidence="1">
    <location>
        <begin position="1"/>
        <end position="40"/>
    </location>
</feature>
<feature type="region of interest" description="Disordered" evidence="1">
    <location>
        <begin position="1"/>
        <end position="166"/>
    </location>
</feature>
<dbReference type="EMBL" id="HBUF01638527">
    <property type="protein sequence ID" value="CAG6784577.1"/>
    <property type="molecule type" value="Transcribed_RNA"/>
</dbReference>
<sequence>MESKNPLSEPNISSFQQQLVTDNSVKQTTLVRKPSECNSHCSKRNSKRKSERDHSEQTHDSSKASETTSGKYRIKENDPRKMKAKKSDSGNIQGSSNMSQTSLNSQNEIKNPRKMVSVRKVKRFDAEQTDGLSKASEARTKPEREEEKFVSVQKENKRYSEGLGESSKTYETTLFIPVRELRSPKKVSHRKKKETDEIPKTSEMNVYTQHGDTSLKMSSHQEMSETSLNTPSQISKTSVIPHNKETDRERISLSRQKKKKRRNSQASFQTDKVSKHSETSIENQDKDQRIKRWDLESQDDALFKSFETIFQSESEETIPKNVSHRNDDLEQSDALSKASKTSSKNENAEKDSWKIVSHRKKKTFHLDQIREPLDLSRGNGDKSARKMSRHKNKKLDLEQNDELSQTSKTSFKPKSRQKDSTDTVSHRKKNKLNMGQNLESWTSSDSSFKSSREVQSFREQGSLKRKAQRNDLPLSTSDEESERQKPKKKKESTTDNTPLPNNLEQDIFLCYTMPLDPDSQDIESEHNDNSQDGLQDEFVEKRDLREINNLNNEDCEANQQEDMHNFQTSSFNADSSLDYSLVDCPCSEQTSKLNEKTKECCYFGSDDEGCTTPKKKKVERCCEIRPPSKKNQCVTNTKSRERLSKSCRDKRQCTPPDKNCNKKQCNKKQCTPPDKDGNKKPGTPPTKSRSTEVDPDLQDREPFNPDDPNKFPCKYVPGFLKRKR</sequence>
<feature type="compositionally biased region" description="Basic and acidic residues" evidence="1">
    <location>
        <begin position="364"/>
        <end position="384"/>
    </location>
</feature>
<evidence type="ECO:0000256" key="1">
    <source>
        <dbReference type="SAM" id="MobiDB-lite"/>
    </source>
</evidence>
<feature type="region of interest" description="Disordered" evidence="1">
    <location>
        <begin position="313"/>
        <end position="538"/>
    </location>
</feature>
<feature type="compositionally biased region" description="Basic and acidic residues" evidence="1">
    <location>
        <begin position="242"/>
        <end position="252"/>
    </location>
</feature>
<feature type="compositionally biased region" description="Basic and acidic residues" evidence="1">
    <location>
        <begin position="272"/>
        <end position="292"/>
    </location>
</feature>
<feature type="compositionally biased region" description="Basic residues" evidence="1">
    <location>
        <begin position="112"/>
        <end position="122"/>
    </location>
</feature>
<name>A0A8D9BK76_9HEMI</name>
<feature type="compositionally biased region" description="Polar residues" evidence="1">
    <location>
        <begin position="202"/>
        <end position="240"/>
    </location>
</feature>
<feature type="region of interest" description="Disordered" evidence="1">
    <location>
        <begin position="180"/>
        <end position="292"/>
    </location>
</feature>
<reference evidence="2" key="1">
    <citation type="submission" date="2021-05" db="EMBL/GenBank/DDBJ databases">
        <authorList>
            <person name="Alioto T."/>
            <person name="Alioto T."/>
            <person name="Gomez Garrido J."/>
        </authorList>
    </citation>
    <scope>NUCLEOTIDE SEQUENCE</scope>
</reference>
<feature type="compositionally biased region" description="Polar residues" evidence="1">
    <location>
        <begin position="89"/>
        <end position="109"/>
    </location>
</feature>
<feature type="compositionally biased region" description="Low complexity" evidence="1">
    <location>
        <begin position="440"/>
        <end position="449"/>
    </location>
</feature>
<feature type="compositionally biased region" description="Basic and acidic residues" evidence="1">
    <location>
        <begin position="48"/>
        <end position="63"/>
    </location>
</feature>